<dbReference type="PROSITE" id="PS00815">
    <property type="entry name" value="AIPM_HOMOCIT_SYNTH_1"/>
    <property type="match status" value="1"/>
</dbReference>
<evidence type="ECO:0000256" key="2">
    <source>
        <dbReference type="RuleBase" id="RU003523"/>
    </source>
</evidence>
<dbReference type="STRING" id="1121421.SAMN02745123_01725"/>
<sequence length="274" mass="30341">MTVHFIDTTLRDGEQSPGVAFTVAEKVHIACLLDKVGVYEIEAGIPVMGKLEMDAIYQILSKNLRARVTTWNRATLNDVKASLKCGARNLHISSPVSDIHIKYKLNRSREWVLDNLRRTVHYARASGCTVSIGAEDASRADMQFLILFAKLAKEEGANRLRFADTLGVLDPFTTREKVAEIIQKTGIEVEMHAHNDFGMATANALAAQLGGANYLSTTILGLGERAGNTSFEEIVKVLHYKGFKINANKQILQELSRYVALAAKRECLLKRITP</sequence>
<evidence type="ECO:0000256" key="1">
    <source>
        <dbReference type="ARBA" id="ARBA00022679"/>
    </source>
</evidence>
<dbReference type="PANTHER" id="PTHR42880:SF1">
    <property type="entry name" value="ISOPROPYLMALATE_HOMOCITRATE_CITRAMALATE SYNTHASE FAMILY PROTEIN"/>
    <property type="match status" value="1"/>
</dbReference>
<proteinExistence type="inferred from homology"/>
<dbReference type="PROSITE" id="PS50991">
    <property type="entry name" value="PYR_CT"/>
    <property type="match status" value="1"/>
</dbReference>
<protein>
    <submittedName>
        <fullName evidence="4">Homocitrate synthase NifV</fullName>
    </submittedName>
</protein>
<feature type="domain" description="Pyruvate carboxyltransferase" evidence="3">
    <location>
        <begin position="3"/>
        <end position="253"/>
    </location>
</feature>
<evidence type="ECO:0000313" key="4">
    <source>
        <dbReference type="EMBL" id="SHK39700.1"/>
    </source>
</evidence>
<keyword evidence="1 2" id="KW-0808">Transferase</keyword>
<reference evidence="5" key="1">
    <citation type="submission" date="2016-11" db="EMBL/GenBank/DDBJ databases">
        <authorList>
            <person name="Varghese N."/>
            <person name="Submissions S."/>
        </authorList>
    </citation>
    <scope>NUCLEOTIDE SEQUENCE [LARGE SCALE GENOMIC DNA]</scope>
    <source>
        <strain evidence="5">DSM 10349</strain>
    </source>
</reference>
<dbReference type="EMBL" id="FRAR01000012">
    <property type="protein sequence ID" value="SHK39700.1"/>
    <property type="molecule type" value="Genomic_DNA"/>
</dbReference>
<keyword evidence="5" id="KW-1185">Reference proteome</keyword>
<name>A0A1M6S4V1_9FIRM</name>
<dbReference type="GO" id="GO:0019752">
    <property type="term" value="P:carboxylic acid metabolic process"/>
    <property type="evidence" value="ECO:0007669"/>
    <property type="project" value="InterPro"/>
</dbReference>
<dbReference type="InterPro" id="IPR013477">
    <property type="entry name" value="NifV/FrbC"/>
</dbReference>
<dbReference type="Pfam" id="PF00682">
    <property type="entry name" value="HMGL-like"/>
    <property type="match status" value="1"/>
</dbReference>
<dbReference type="CDD" id="cd07939">
    <property type="entry name" value="DRE_TIM_NifV"/>
    <property type="match status" value="1"/>
</dbReference>
<dbReference type="Gene3D" id="3.20.20.70">
    <property type="entry name" value="Aldolase class I"/>
    <property type="match status" value="1"/>
</dbReference>
<dbReference type="InterPro" id="IPR000891">
    <property type="entry name" value="PYR_CT"/>
</dbReference>
<evidence type="ECO:0000313" key="5">
    <source>
        <dbReference type="Proteomes" id="UP000183997"/>
    </source>
</evidence>
<accession>A0A1M6S4V1</accession>
<dbReference type="PROSITE" id="PS00816">
    <property type="entry name" value="AIPM_HOMOCIT_SYNTH_2"/>
    <property type="match status" value="1"/>
</dbReference>
<dbReference type="PANTHER" id="PTHR42880">
    <property type="entry name" value="HOMOCITRATE SYNTHASE"/>
    <property type="match status" value="1"/>
</dbReference>
<dbReference type="InterPro" id="IPR013785">
    <property type="entry name" value="Aldolase_TIM"/>
</dbReference>
<dbReference type="SUPFAM" id="SSF51569">
    <property type="entry name" value="Aldolase"/>
    <property type="match status" value="1"/>
</dbReference>
<dbReference type="InterPro" id="IPR002034">
    <property type="entry name" value="AIPM/Hcit_synth_CS"/>
</dbReference>
<organism evidence="4 5">
    <name type="scientific">Desulforamulus aeronauticus DSM 10349</name>
    <dbReference type="NCBI Taxonomy" id="1121421"/>
    <lineage>
        <taxon>Bacteria</taxon>
        <taxon>Bacillati</taxon>
        <taxon>Bacillota</taxon>
        <taxon>Clostridia</taxon>
        <taxon>Eubacteriales</taxon>
        <taxon>Peptococcaceae</taxon>
        <taxon>Desulforamulus</taxon>
    </lineage>
</organism>
<dbReference type="AlphaFoldDB" id="A0A1M6S4V1"/>
<dbReference type="OrthoDB" id="9804858at2"/>
<dbReference type="Proteomes" id="UP000183997">
    <property type="component" value="Unassembled WGS sequence"/>
</dbReference>
<dbReference type="GO" id="GO:0046912">
    <property type="term" value="F:acyltransferase activity, acyl groups converted into alkyl on transfer"/>
    <property type="evidence" value="ECO:0007669"/>
    <property type="project" value="InterPro"/>
</dbReference>
<comment type="similarity">
    <text evidence="2">Belongs to the alpha-IPM synthase/homocitrate synthase family.</text>
</comment>
<dbReference type="RefSeq" id="WP_072913110.1">
    <property type="nucleotide sequence ID" value="NZ_FRAR01000012.1"/>
</dbReference>
<gene>
    <name evidence="4" type="ORF">SAMN02745123_01725</name>
</gene>
<evidence type="ECO:0000259" key="3">
    <source>
        <dbReference type="PROSITE" id="PS50991"/>
    </source>
</evidence>